<dbReference type="InterPro" id="IPR037523">
    <property type="entry name" value="VOC_core"/>
</dbReference>
<dbReference type="Proteomes" id="UP001165565">
    <property type="component" value="Unassembled WGS sequence"/>
</dbReference>
<comment type="caution">
    <text evidence="2">The sequence shown here is derived from an EMBL/GenBank/DDBJ whole genome shotgun (WGS) entry which is preliminary data.</text>
</comment>
<dbReference type="Pfam" id="PF00903">
    <property type="entry name" value="Glyoxalase"/>
    <property type="match status" value="1"/>
</dbReference>
<sequence>MNEEPILIAAEPQLFVPELSAACAFYVDRLGFTLMFMHGDPPFYAQVRRGGACLNLRHTDCEVFAQDLRAREANALSATVTVHGIEALARTFDAAGVEWHQRLKREIWGAQTFILRDPGGNLIAFAE</sequence>
<evidence type="ECO:0000259" key="1">
    <source>
        <dbReference type="PROSITE" id="PS51819"/>
    </source>
</evidence>
<dbReference type="SUPFAM" id="SSF54593">
    <property type="entry name" value="Glyoxalase/Bleomycin resistance protein/Dihydroxybiphenyl dioxygenase"/>
    <property type="match status" value="1"/>
</dbReference>
<gene>
    <name evidence="2" type="ORF">NEE01_03105</name>
</gene>
<evidence type="ECO:0000313" key="3">
    <source>
        <dbReference type="Proteomes" id="UP001165565"/>
    </source>
</evidence>
<dbReference type="EMBL" id="JANFAV010000001">
    <property type="protein sequence ID" value="MCW6533768.1"/>
    <property type="molecule type" value="Genomic_DNA"/>
</dbReference>
<proteinExistence type="predicted"/>
<evidence type="ECO:0000313" key="2">
    <source>
        <dbReference type="EMBL" id="MCW6533768.1"/>
    </source>
</evidence>
<dbReference type="RefSeq" id="WP_265267803.1">
    <property type="nucleotide sequence ID" value="NZ_JANFAV010000001.1"/>
</dbReference>
<dbReference type="Gene3D" id="3.10.180.10">
    <property type="entry name" value="2,3-Dihydroxybiphenyl 1,2-Dioxygenase, domain 1"/>
    <property type="match status" value="1"/>
</dbReference>
<protein>
    <submittedName>
        <fullName evidence="2">VOC family protein</fullName>
    </submittedName>
</protein>
<feature type="domain" description="VOC" evidence="1">
    <location>
        <begin position="5"/>
        <end position="127"/>
    </location>
</feature>
<organism evidence="2 3">
    <name type="scientific">Sphingomonas lycopersici</name>
    <dbReference type="NCBI Taxonomy" id="2951807"/>
    <lineage>
        <taxon>Bacteria</taxon>
        <taxon>Pseudomonadati</taxon>
        <taxon>Pseudomonadota</taxon>
        <taxon>Alphaproteobacteria</taxon>
        <taxon>Sphingomonadales</taxon>
        <taxon>Sphingomonadaceae</taxon>
        <taxon>Sphingomonas</taxon>
    </lineage>
</organism>
<keyword evidence="3" id="KW-1185">Reference proteome</keyword>
<accession>A0AA41Z6E0</accession>
<dbReference type="InterPro" id="IPR004360">
    <property type="entry name" value="Glyas_Fos-R_dOase_dom"/>
</dbReference>
<dbReference type="AlphaFoldDB" id="A0AA41Z6E0"/>
<dbReference type="PROSITE" id="PS51819">
    <property type="entry name" value="VOC"/>
    <property type="match status" value="1"/>
</dbReference>
<reference evidence="2" key="1">
    <citation type="submission" date="2022-06" db="EMBL/GenBank/DDBJ databases">
        <title>Sphingomonas sp. nov. isolated from rhizosphere soil of tomato.</title>
        <authorList>
            <person name="Dong H."/>
            <person name="Gao R."/>
        </authorList>
    </citation>
    <scope>NUCLEOTIDE SEQUENCE</scope>
    <source>
        <strain evidence="2">MMSM24</strain>
    </source>
</reference>
<dbReference type="InterPro" id="IPR029068">
    <property type="entry name" value="Glyas_Bleomycin-R_OHBP_Dase"/>
</dbReference>
<name>A0AA41Z6E0_9SPHN</name>